<reference evidence="4" key="1">
    <citation type="submission" date="2006-08" db="EMBL/GenBank/DDBJ databases">
        <title>Complete sequence of Alkalilimnicola ehrilichei MLHE-1.</title>
        <authorList>
            <person name="Copeland A."/>
            <person name="Lucas S."/>
            <person name="Lapidus A."/>
            <person name="Barry K."/>
            <person name="Detter J.C."/>
            <person name="Glavina del Rio T."/>
            <person name="Hammon N."/>
            <person name="Israni S."/>
            <person name="Dalin E."/>
            <person name="Tice H."/>
            <person name="Pitluck S."/>
            <person name="Sims D."/>
            <person name="Brettin T."/>
            <person name="Bruce D."/>
            <person name="Han C."/>
            <person name="Tapia R."/>
            <person name="Gilna P."/>
            <person name="Schmutz J."/>
            <person name="Larimer F."/>
            <person name="Land M."/>
            <person name="Hauser L."/>
            <person name="Kyrpides N."/>
            <person name="Mikhailova N."/>
            <person name="Oremland R.S."/>
            <person name="Hoeft S.E."/>
            <person name="Switzer-Blum J."/>
            <person name="Kulp T."/>
            <person name="King G."/>
            <person name="Tabita R."/>
            <person name="Witte B."/>
            <person name="Santini J.M."/>
            <person name="Basu P."/>
            <person name="Hollibaugh J.T."/>
            <person name="Xie G."/>
            <person name="Stolz J.F."/>
            <person name="Richardson P."/>
        </authorList>
    </citation>
    <scope>NUCLEOTIDE SEQUENCE [LARGE SCALE GENOMIC DNA]</scope>
    <source>
        <strain evidence="4">ATCC BAA-1101 / DSM 17681 / MLHE-1</strain>
    </source>
</reference>
<dbReference type="Pfam" id="PF20432">
    <property type="entry name" value="Xre-like-HTH"/>
    <property type="match status" value="1"/>
</dbReference>
<dbReference type="InterPro" id="IPR011979">
    <property type="entry name" value="Antitox_Xre"/>
</dbReference>
<protein>
    <submittedName>
        <fullName evidence="3">Uncharacterized protein</fullName>
    </submittedName>
</protein>
<sequence>MIHGNEIHKMANVLGLEEVHGGYTMLMFSARIASGLPLRSIERVHKIVAPRYREFSTLIITKQTLGRRRKKREPLSRTESERLARIARVWSMAKDVYKDEDLARAFLSRPHQMLQGRVPLEVATETEYGADAVVEILGRLKYGSAA</sequence>
<dbReference type="HOGENOM" id="CLU_109353_6_0_6"/>
<feature type="domain" description="Antitoxin Xre-like helix-turn-helix" evidence="2">
    <location>
        <begin position="30"/>
        <end position="88"/>
    </location>
</feature>
<organism evidence="3 4">
    <name type="scientific">Alkalilimnicola ehrlichii (strain ATCC BAA-1101 / DSM 17681 / MLHE-1)</name>
    <dbReference type="NCBI Taxonomy" id="187272"/>
    <lineage>
        <taxon>Bacteria</taxon>
        <taxon>Pseudomonadati</taxon>
        <taxon>Pseudomonadota</taxon>
        <taxon>Gammaproteobacteria</taxon>
        <taxon>Chromatiales</taxon>
        <taxon>Ectothiorhodospiraceae</taxon>
        <taxon>Alkalilimnicola</taxon>
    </lineage>
</organism>
<dbReference type="Proteomes" id="UP000001962">
    <property type="component" value="Chromosome"/>
</dbReference>
<dbReference type="Pfam" id="PF09722">
    <property type="entry name" value="Xre_MbcA_ParS_C"/>
    <property type="match status" value="1"/>
</dbReference>
<dbReference type="KEGG" id="aeh:Mlg_0493"/>
<dbReference type="NCBIfam" id="TIGR02293">
    <property type="entry name" value="TAS_TIGR02293"/>
    <property type="match status" value="1"/>
</dbReference>
<feature type="domain" description="Antitoxin Xre/MbcA/ParS-like toxin-binding" evidence="1">
    <location>
        <begin position="93"/>
        <end position="143"/>
    </location>
</feature>
<dbReference type="InterPro" id="IPR046847">
    <property type="entry name" value="Xre-like_HTH"/>
</dbReference>
<dbReference type="InterPro" id="IPR024467">
    <property type="entry name" value="Xre/MbcA/ParS-like_toxin-bd"/>
</dbReference>
<evidence type="ECO:0000313" key="3">
    <source>
        <dbReference type="EMBL" id="ABI55847.1"/>
    </source>
</evidence>
<proteinExistence type="predicted"/>
<dbReference type="AlphaFoldDB" id="Q0ABE0"/>
<keyword evidence="4" id="KW-1185">Reference proteome</keyword>
<name>Q0ABE0_ALKEH</name>
<accession>Q0ABE0</accession>
<dbReference type="eggNOG" id="COG5642">
    <property type="taxonomic scope" value="Bacteria"/>
</dbReference>
<evidence type="ECO:0000259" key="1">
    <source>
        <dbReference type="Pfam" id="PF09722"/>
    </source>
</evidence>
<evidence type="ECO:0000259" key="2">
    <source>
        <dbReference type="Pfam" id="PF20432"/>
    </source>
</evidence>
<dbReference type="GO" id="GO:0003677">
    <property type="term" value="F:DNA binding"/>
    <property type="evidence" value="ECO:0007669"/>
    <property type="project" value="InterPro"/>
</dbReference>
<evidence type="ECO:0000313" key="4">
    <source>
        <dbReference type="Proteomes" id="UP000001962"/>
    </source>
</evidence>
<gene>
    <name evidence="3" type="ordered locus">Mlg_0493</name>
</gene>
<dbReference type="EMBL" id="CP000453">
    <property type="protein sequence ID" value="ABI55847.1"/>
    <property type="molecule type" value="Genomic_DNA"/>
</dbReference>